<gene>
    <name evidence="2" type="ORF">JCM7686_1568</name>
</gene>
<dbReference type="PATRIC" id="fig|1367847.3.peg.1543"/>
<dbReference type="EMBL" id="CP006650">
    <property type="protein sequence ID" value="AGT08669.1"/>
    <property type="molecule type" value="Genomic_DNA"/>
</dbReference>
<dbReference type="HOGENOM" id="CLU_516526_0_0_5"/>
<name>S5XN06_PARAH</name>
<dbReference type="OrthoDB" id="7929427at2"/>
<evidence type="ECO:0000313" key="2">
    <source>
        <dbReference type="EMBL" id="AGT08669.1"/>
    </source>
</evidence>
<proteinExistence type="predicted"/>
<feature type="region of interest" description="Disordered" evidence="1">
    <location>
        <begin position="33"/>
        <end position="89"/>
    </location>
</feature>
<dbReference type="KEGG" id="pami:JCM7686_1568"/>
<keyword evidence="3" id="KW-1185">Reference proteome</keyword>
<dbReference type="Proteomes" id="UP000015480">
    <property type="component" value="Chromosome"/>
</dbReference>
<accession>S5XN06</accession>
<dbReference type="STRING" id="1367847.JCM7686_1568"/>
<feature type="compositionally biased region" description="Basic and acidic residues" evidence="1">
    <location>
        <begin position="52"/>
        <end position="67"/>
    </location>
</feature>
<reference evidence="2 3" key="1">
    <citation type="journal article" date="2014" name="BMC Genomics">
        <title>Architecture and functions of a multipartite genome of the methylotrophic bacterium Paracoccus aminophilus JCM 7686, containing primary and secondary chromids.</title>
        <authorList>
            <person name="Dziewit L."/>
            <person name="Czarnecki J."/>
            <person name="Wibberg D."/>
            <person name="Radlinska M."/>
            <person name="Mrozek P."/>
            <person name="Szymczak M."/>
            <person name="Schluter A."/>
            <person name="Puhler A."/>
            <person name="Bartosik D."/>
        </authorList>
    </citation>
    <scope>NUCLEOTIDE SEQUENCE [LARGE SCALE GENOMIC DNA]</scope>
    <source>
        <strain evidence="2">JCM 7686</strain>
    </source>
</reference>
<sequence>MRMTSIDPKVWLIATTLALLPLELAARPPLSASDWLSGTVQEPQRQSGWRPGDAKPKDAAKKSRSDLAKSGSVEPVGVTRLGEGNPDIRGTVSARAAGLPADLWGETDAGTLAQLVRAQNPHLPALRRLLRRVLAARLDPPMLTDKSQEGALYLARVDKLLDMGATGAAQELLNAAGPGDPQRFRRLFDIALLSGDEGRACDTMDATPGIAPSFQARIFCLALGGDWAAASLVHYGAVTLGEMDPETSQLLASYLDDGFSDTNEILQVPKTVTPLTYRLFEAIGQPLPSASLPLAFALSDLDDNGGWKAQLDAAERLARAGAIPASQLREIYVLQKPAASGGVWDRAKAVQALEAALAERDSAKLATALPTAFEAMRQAGLFYSLADMVGAETAVLAPSGQAGVIAAWLALGADQAQTIEHLPTEASDFDRWLVDFAKGKAAPLPADSDSQSQNLVSAFTGTPAQGEDETAAGLIAANRKGEALLAAIADVDAGAEGDSARAARGLRVLRVLGQPDIARQAAIELMLAPRIARPTP</sequence>
<protein>
    <recommendedName>
        <fullName evidence="4">Antifreeze glycopeptide polyprotein</fullName>
    </recommendedName>
</protein>
<dbReference type="eggNOG" id="ENOG502Z7WE">
    <property type="taxonomic scope" value="Bacteria"/>
</dbReference>
<evidence type="ECO:0000313" key="3">
    <source>
        <dbReference type="Proteomes" id="UP000015480"/>
    </source>
</evidence>
<evidence type="ECO:0008006" key="4">
    <source>
        <dbReference type="Google" id="ProtNLM"/>
    </source>
</evidence>
<evidence type="ECO:0000256" key="1">
    <source>
        <dbReference type="SAM" id="MobiDB-lite"/>
    </source>
</evidence>
<feature type="compositionally biased region" description="Polar residues" evidence="1">
    <location>
        <begin position="34"/>
        <end position="47"/>
    </location>
</feature>
<dbReference type="AlphaFoldDB" id="S5XN06"/>
<organism evidence="2 3">
    <name type="scientific">Paracoccus aminophilus JCM 7686</name>
    <dbReference type="NCBI Taxonomy" id="1367847"/>
    <lineage>
        <taxon>Bacteria</taxon>
        <taxon>Pseudomonadati</taxon>
        <taxon>Pseudomonadota</taxon>
        <taxon>Alphaproteobacteria</taxon>
        <taxon>Rhodobacterales</taxon>
        <taxon>Paracoccaceae</taxon>
        <taxon>Paracoccus</taxon>
    </lineage>
</organism>